<gene>
    <name evidence="1" type="ORF">SAMN04488130_10736</name>
</gene>
<evidence type="ECO:0000313" key="2">
    <source>
        <dbReference type="Proteomes" id="UP000236737"/>
    </source>
</evidence>
<evidence type="ECO:0008006" key="3">
    <source>
        <dbReference type="Google" id="ProtNLM"/>
    </source>
</evidence>
<dbReference type="Proteomes" id="UP000236737">
    <property type="component" value="Unassembled WGS sequence"/>
</dbReference>
<dbReference type="Gene3D" id="3.40.50.11190">
    <property type="match status" value="1"/>
</dbReference>
<name>A0A1H5Y2E8_9FLAO</name>
<evidence type="ECO:0000313" key="1">
    <source>
        <dbReference type="EMBL" id="SEG18151.1"/>
    </source>
</evidence>
<dbReference type="Gene3D" id="3.40.50.2000">
    <property type="entry name" value="Glycogen Phosphorylase B"/>
    <property type="match status" value="1"/>
</dbReference>
<accession>A0A1H5Y2E8</accession>
<proteinExistence type="predicted"/>
<organism evidence="1 2">
    <name type="scientific">Flavobacterium urumqiense</name>
    <dbReference type="NCBI Taxonomy" id="935224"/>
    <lineage>
        <taxon>Bacteria</taxon>
        <taxon>Pseudomonadati</taxon>
        <taxon>Bacteroidota</taxon>
        <taxon>Flavobacteriia</taxon>
        <taxon>Flavobacteriales</taxon>
        <taxon>Flavobacteriaceae</taxon>
        <taxon>Flavobacterium</taxon>
    </lineage>
</organism>
<dbReference type="AlphaFoldDB" id="A0A1H5Y2E8"/>
<dbReference type="SUPFAM" id="SSF53756">
    <property type="entry name" value="UDP-Glycosyltransferase/glycogen phosphorylase"/>
    <property type="match status" value="1"/>
</dbReference>
<reference evidence="2" key="1">
    <citation type="submission" date="2016-10" db="EMBL/GenBank/DDBJ databases">
        <authorList>
            <person name="Varghese N."/>
            <person name="Submissions S."/>
        </authorList>
    </citation>
    <scope>NUCLEOTIDE SEQUENCE [LARGE SCALE GENOMIC DNA]</scope>
    <source>
        <strain evidence="2">CGMCC 1.9230</strain>
    </source>
</reference>
<dbReference type="EMBL" id="FNVP01000007">
    <property type="protein sequence ID" value="SEG18151.1"/>
    <property type="molecule type" value="Genomic_DNA"/>
</dbReference>
<protein>
    <recommendedName>
        <fullName evidence="3">Glycosyl transferases group 1</fullName>
    </recommendedName>
</protein>
<sequence>MLKDDFNCFFILKSNDTSITDIIKSYCKVILLKDQESEVDQLSILVNSNVIVVLDGYNFDTNYQKKIKSRGAKLVVVDDYANNEYFADVIINHGDLSVLKLYKTENKSKIYAGLNYLMLRKEFLHLASFGRSPKEIGTAYICFGGADPNDNTLKTIDACFISGVVGKVIVVTGAAYIHNGIEERISKYKTLSIIHKKNINSNEIIELLSQSQIAICPSSTVSLEVCCAKVGLLTGTVIENQKYIHKELVDLNCALSIDDFNTATVDIIAQKLVMLKNEGVLNQLISNQAKYVDGKSRNNILSIFQKLSA</sequence>
<keyword evidence="2" id="KW-1185">Reference proteome</keyword>